<dbReference type="Proteomes" id="UP000300879">
    <property type="component" value="Chromosome"/>
</dbReference>
<dbReference type="Pfam" id="PF06283">
    <property type="entry name" value="ThuA"/>
    <property type="match status" value="1"/>
</dbReference>
<evidence type="ECO:0000313" key="3">
    <source>
        <dbReference type="Proteomes" id="UP000300879"/>
    </source>
</evidence>
<dbReference type="EMBL" id="CP040396">
    <property type="protein sequence ID" value="QCT04657.1"/>
    <property type="molecule type" value="Genomic_DNA"/>
</dbReference>
<gene>
    <name evidence="2" type="ORF">E6C60_3952</name>
</gene>
<evidence type="ECO:0000313" key="2">
    <source>
        <dbReference type="EMBL" id="QCT04657.1"/>
    </source>
</evidence>
<dbReference type="InterPro" id="IPR029062">
    <property type="entry name" value="Class_I_gatase-like"/>
</dbReference>
<proteinExistence type="predicted"/>
<dbReference type="PANTHER" id="PTHR40469:SF2">
    <property type="entry name" value="GALACTOSE-BINDING DOMAIN-LIKE SUPERFAMILY PROTEIN"/>
    <property type="match status" value="1"/>
</dbReference>
<accession>A0A4P8XP16</accession>
<dbReference type="InterPro" id="IPR029010">
    <property type="entry name" value="ThuA-like"/>
</dbReference>
<dbReference type="PANTHER" id="PTHR40469">
    <property type="entry name" value="SECRETED GLYCOSYL HYDROLASE"/>
    <property type="match status" value="1"/>
</dbReference>
<evidence type="ECO:0000259" key="1">
    <source>
        <dbReference type="Pfam" id="PF06283"/>
    </source>
</evidence>
<dbReference type="SUPFAM" id="SSF52317">
    <property type="entry name" value="Class I glutamine amidotransferase-like"/>
    <property type="match status" value="1"/>
</dbReference>
<dbReference type="AlphaFoldDB" id="A0A4P8XP16"/>
<feature type="domain" description="ThuA-like" evidence="1">
    <location>
        <begin position="30"/>
        <end position="207"/>
    </location>
</feature>
<keyword evidence="3" id="KW-1185">Reference proteome</keyword>
<protein>
    <recommendedName>
        <fullName evidence="1">ThuA-like domain-containing protein</fullName>
    </recommendedName>
</protein>
<dbReference type="Gene3D" id="3.40.50.880">
    <property type="match status" value="1"/>
</dbReference>
<dbReference type="OrthoDB" id="9816308at2"/>
<reference evidence="2 3" key="1">
    <citation type="submission" date="2019-05" db="EMBL/GenBank/DDBJ databases">
        <authorList>
            <person name="Chen C."/>
        </authorList>
    </citation>
    <scope>NUCLEOTIDE SEQUENCE [LARGE SCALE GENOMIC DNA]</scope>
    <source>
        <strain evidence="2 3">HB172198</strain>
    </source>
</reference>
<name>A0A4P8XP16_9BACL</name>
<dbReference type="KEGG" id="palo:E6C60_3952"/>
<dbReference type="RefSeq" id="WP_138227333.1">
    <property type="nucleotide sequence ID" value="NZ_CP040396.1"/>
</dbReference>
<sequence length="216" mass="24707">MDKRKALLLGSYTHPKFHPLQGIDTQVSHLLNDMFTVQCTENHKMLRESNLYPYDLCIAYSDLWDEKVSPQQTAGLLSYVSGGGGLLVLHNGVSLANRYELAQLLGARFDGHPPMQPLKFMPAAEGHDIIEGVEAFEMEEEPYRFKLDPFTERQVLLEYEHEGERWPAAWCHTYGIGRVVVLMPGHHEPSFMHEPFRKMIVQGAKWASRYPGKIIQ</sequence>
<organism evidence="2 3">
    <name type="scientific">Paenibacillus algicola</name>
    <dbReference type="NCBI Taxonomy" id="2565926"/>
    <lineage>
        <taxon>Bacteria</taxon>
        <taxon>Bacillati</taxon>
        <taxon>Bacillota</taxon>
        <taxon>Bacilli</taxon>
        <taxon>Bacillales</taxon>
        <taxon>Paenibacillaceae</taxon>
        <taxon>Paenibacillus</taxon>
    </lineage>
</organism>